<keyword evidence="9" id="KW-0175">Coiled coil</keyword>
<accession>A0ABN1FQ64</accession>
<dbReference type="PANTHER" id="PTHR24421:SF10">
    <property type="entry name" value="NITRATE_NITRITE SENSOR PROTEIN NARQ"/>
    <property type="match status" value="1"/>
</dbReference>
<dbReference type="InterPro" id="IPR011712">
    <property type="entry name" value="Sig_transdc_His_kin_sub3_dim/P"/>
</dbReference>
<dbReference type="InterPro" id="IPR050482">
    <property type="entry name" value="Sensor_HK_TwoCompSys"/>
</dbReference>
<keyword evidence="10" id="KW-0812">Transmembrane</keyword>
<feature type="transmembrane region" description="Helical" evidence="10">
    <location>
        <begin position="5"/>
        <end position="20"/>
    </location>
</feature>
<dbReference type="CDD" id="cd16917">
    <property type="entry name" value="HATPase_UhpB-NarQ-NarX-like"/>
    <property type="match status" value="1"/>
</dbReference>
<feature type="transmembrane region" description="Helical" evidence="10">
    <location>
        <begin position="50"/>
        <end position="66"/>
    </location>
</feature>
<keyword evidence="13" id="KW-1185">Reference proteome</keyword>
<feature type="transmembrane region" description="Helical" evidence="10">
    <location>
        <begin position="72"/>
        <end position="89"/>
    </location>
</feature>
<dbReference type="InterPro" id="IPR036890">
    <property type="entry name" value="HATPase_C_sf"/>
</dbReference>
<evidence type="ECO:0000256" key="4">
    <source>
        <dbReference type="ARBA" id="ARBA00022679"/>
    </source>
</evidence>
<evidence type="ECO:0000313" key="13">
    <source>
        <dbReference type="Proteomes" id="UP001500866"/>
    </source>
</evidence>
<dbReference type="PANTHER" id="PTHR24421">
    <property type="entry name" value="NITRATE/NITRITE SENSOR PROTEIN NARX-RELATED"/>
    <property type="match status" value="1"/>
</dbReference>
<proteinExistence type="predicted"/>
<keyword evidence="10" id="KW-1133">Transmembrane helix</keyword>
<feature type="coiled-coil region" evidence="9">
    <location>
        <begin position="133"/>
        <end position="167"/>
    </location>
</feature>
<comment type="caution">
    <text evidence="12">The sequence shown here is derived from an EMBL/GenBank/DDBJ whole genome shotgun (WGS) entry which is preliminary data.</text>
</comment>
<protein>
    <recommendedName>
        <fullName evidence="2">histidine kinase</fullName>
        <ecNumber evidence="2">2.7.13.3</ecNumber>
    </recommendedName>
</protein>
<dbReference type="GO" id="GO:0016301">
    <property type="term" value="F:kinase activity"/>
    <property type="evidence" value="ECO:0007669"/>
    <property type="project" value="UniProtKB-KW"/>
</dbReference>
<keyword evidence="7" id="KW-0067">ATP-binding</keyword>
<evidence type="ECO:0000259" key="11">
    <source>
        <dbReference type="Pfam" id="PF07730"/>
    </source>
</evidence>
<dbReference type="Pfam" id="PF07730">
    <property type="entry name" value="HisKA_3"/>
    <property type="match status" value="1"/>
</dbReference>
<keyword evidence="4" id="KW-0808">Transferase</keyword>
<keyword evidence="3" id="KW-0597">Phosphoprotein</keyword>
<evidence type="ECO:0000256" key="7">
    <source>
        <dbReference type="ARBA" id="ARBA00022840"/>
    </source>
</evidence>
<keyword evidence="6 12" id="KW-0418">Kinase</keyword>
<evidence type="ECO:0000256" key="2">
    <source>
        <dbReference type="ARBA" id="ARBA00012438"/>
    </source>
</evidence>
<dbReference type="Gene3D" id="1.20.5.1930">
    <property type="match status" value="1"/>
</dbReference>
<keyword evidence="8" id="KW-0902">Two-component regulatory system</keyword>
<feature type="transmembrane region" description="Helical" evidence="10">
    <location>
        <begin position="26"/>
        <end position="43"/>
    </location>
</feature>
<comment type="catalytic activity">
    <reaction evidence="1">
        <text>ATP + protein L-histidine = ADP + protein N-phospho-L-histidine.</text>
        <dbReference type="EC" id="2.7.13.3"/>
    </reaction>
</comment>
<evidence type="ECO:0000256" key="5">
    <source>
        <dbReference type="ARBA" id="ARBA00022741"/>
    </source>
</evidence>
<evidence type="ECO:0000256" key="3">
    <source>
        <dbReference type="ARBA" id="ARBA00022553"/>
    </source>
</evidence>
<organism evidence="12 13">
    <name type="scientific">Virgibacillus siamensis</name>
    <dbReference type="NCBI Taxonomy" id="480071"/>
    <lineage>
        <taxon>Bacteria</taxon>
        <taxon>Bacillati</taxon>
        <taxon>Bacillota</taxon>
        <taxon>Bacilli</taxon>
        <taxon>Bacillales</taxon>
        <taxon>Bacillaceae</taxon>
        <taxon>Virgibacillus</taxon>
    </lineage>
</organism>
<dbReference type="Gene3D" id="3.30.565.10">
    <property type="entry name" value="Histidine kinase-like ATPase, C-terminal domain"/>
    <property type="match status" value="1"/>
</dbReference>
<keyword evidence="10" id="KW-0472">Membrane</keyword>
<evidence type="ECO:0000256" key="1">
    <source>
        <dbReference type="ARBA" id="ARBA00000085"/>
    </source>
</evidence>
<dbReference type="RefSeq" id="WP_343810775.1">
    <property type="nucleotide sequence ID" value="NZ_BAAADS010000006.1"/>
</dbReference>
<evidence type="ECO:0000256" key="8">
    <source>
        <dbReference type="ARBA" id="ARBA00023012"/>
    </source>
</evidence>
<evidence type="ECO:0000256" key="9">
    <source>
        <dbReference type="SAM" id="Coils"/>
    </source>
</evidence>
<feature type="transmembrane region" description="Helical" evidence="10">
    <location>
        <begin position="94"/>
        <end position="113"/>
    </location>
</feature>
<keyword evidence="5" id="KW-0547">Nucleotide-binding</keyword>
<name>A0ABN1FQ64_9BACI</name>
<reference evidence="12 13" key="1">
    <citation type="journal article" date="2019" name="Int. J. Syst. Evol. Microbiol.">
        <title>The Global Catalogue of Microorganisms (GCM) 10K type strain sequencing project: providing services to taxonomists for standard genome sequencing and annotation.</title>
        <authorList>
            <consortium name="The Broad Institute Genomics Platform"/>
            <consortium name="The Broad Institute Genome Sequencing Center for Infectious Disease"/>
            <person name="Wu L."/>
            <person name="Ma J."/>
        </authorList>
    </citation>
    <scope>NUCLEOTIDE SEQUENCE [LARGE SCALE GENOMIC DNA]</scope>
    <source>
        <strain evidence="12 13">JCM 15395</strain>
    </source>
</reference>
<sequence length="361" mass="41224">MSIFWLRLVIFSGLWVLIIVQDSGNAALSICFAALSLALFFFLSIHKEMFFICIGLSLIIFVHGILLTNVSVYTVLLLFFVTVVSLYRLRRKNLITYVLVNLLLSLSTAVLYADDVLELMIFSELFYFMVFALNRLEMERKQLLEQYEQLLGEYRKLKRMNLAAENNARLEERTKIARDIHDSVGHRLTGLIMKLEMLSIQRQQPQYQELKKMAQESLDETRQAVQTLQQDEQEGLATVVHLIRKLEAESHILVQFTMKQGVLSVKLSNKGNIVLYRAIQEALTNTMRHAQSREVQIVLGKSASGGVSFEVINQLFHAVPFEYGFGLSNMKERMDGIQGSLQVYQTEEKFVVQGTIPGEGG</sequence>
<gene>
    <name evidence="12" type="primary">yxjM</name>
    <name evidence="12" type="ORF">GCM10009001_09580</name>
</gene>
<dbReference type="EC" id="2.7.13.3" evidence="2"/>
<dbReference type="EMBL" id="BAAADS010000006">
    <property type="protein sequence ID" value="GAA0595556.1"/>
    <property type="molecule type" value="Genomic_DNA"/>
</dbReference>
<evidence type="ECO:0000313" key="12">
    <source>
        <dbReference type="EMBL" id="GAA0595556.1"/>
    </source>
</evidence>
<feature type="domain" description="Signal transduction histidine kinase subgroup 3 dimerisation and phosphoacceptor" evidence="11">
    <location>
        <begin position="172"/>
        <end position="231"/>
    </location>
</feature>
<dbReference type="Proteomes" id="UP001500866">
    <property type="component" value="Unassembled WGS sequence"/>
</dbReference>
<evidence type="ECO:0000256" key="6">
    <source>
        <dbReference type="ARBA" id="ARBA00022777"/>
    </source>
</evidence>
<evidence type="ECO:0000256" key="10">
    <source>
        <dbReference type="SAM" id="Phobius"/>
    </source>
</evidence>